<proteinExistence type="predicted"/>
<name>A0A0B6YU62_9EUPU</name>
<feature type="non-terminal residue" evidence="1">
    <location>
        <position position="73"/>
    </location>
</feature>
<evidence type="ECO:0000313" key="1">
    <source>
        <dbReference type="EMBL" id="CEK59000.1"/>
    </source>
</evidence>
<protein>
    <submittedName>
        <fullName evidence="1">Uncharacterized protein</fullName>
    </submittedName>
</protein>
<gene>
    <name evidence="1" type="primary">ORF34855</name>
</gene>
<dbReference type="AlphaFoldDB" id="A0A0B6YU62"/>
<sequence>KGLSVTLGNVISSVLREDYSHYNPALSQSLYQKYVLPEHFSANSNCSAQPPVIPTRMPINNSSAMLQANMVGS</sequence>
<dbReference type="EMBL" id="HACG01012135">
    <property type="protein sequence ID" value="CEK59000.1"/>
    <property type="molecule type" value="Transcribed_RNA"/>
</dbReference>
<reference evidence="1" key="1">
    <citation type="submission" date="2014-12" db="EMBL/GenBank/DDBJ databases">
        <title>Insight into the proteome of Arion vulgaris.</title>
        <authorList>
            <person name="Aradska J."/>
            <person name="Bulat T."/>
            <person name="Smidak R."/>
            <person name="Sarate P."/>
            <person name="Gangsoo J."/>
            <person name="Sialana F."/>
            <person name="Bilban M."/>
            <person name="Lubec G."/>
        </authorList>
    </citation>
    <scope>NUCLEOTIDE SEQUENCE</scope>
    <source>
        <tissue evidence="1">Skin</tissue>
    </source>
</reference>
<organism evidence="1">
    <name type="scientific">Arion vulgaris</name>
    <dbReference type="NCBI Taxonomy" id="1028688"/>
    <lineage>
        <taxon>Eukaryota</taxon>
        <taxon>Metazoa</taxon>
        <taxon>Spiralia</taxon>
        <taxon>Lophotrochozoa</taxon>
        <taxon>Mollusca</taxon>
        <taxon>Gastropoda</taxon>
        <taxon>Heterobranchia</taxon>
        <taxon>Euthyneura</taxon>
        <taxon>Panpulmonata</taxon>
        <taxon>Eupulmonata</taxon>
        <taxon>Stylommatophora</taxon>
        <taxon>Helicina</taxon>
        <taxon>Arionoidea</taxon>
        <taxon>Arionidae</taxon>
        <taxon>Arion</taxon>
    </lineage>
</organism>
<accession>A0A0B6YU62</accession>
<feature type="non-terminal residue" evidence="1">
    <location>
        <position position="1"/>
    </location>
</feature>